<proteinExistence type="predicted"/>
<dbReference type="Pfam" id="PF16821">
    <property type="entry name" value="C_Hendra"/>
    <property type="match status" value="1"/>
</dbReference>
<reference evidence="2" key="1">
    <citation type="journal article" date="2022" name="bioRxiv">
        <title>The characterization of multiple novel paramyxovirus species highlights the diverse nature of the subfamily Orthoparamyxovirinae.</title>
        <authorList>
            <person name="Vanmechelen B."/>
            <person name="Meurs S."/>
            <person name="Horemans M."/>
            <person name="Loosen A."/>
            <person name="Maes T.J."/>
            <person name="Laenen L."/>
            <person name="Vergote V."/>
            <person name="Koundouno F.R."/>
            <person name="Magassouba N."/>
            <person name="Konde M.K."/>
            <person name="Conde I.S."/>
            <person name="Carroll M.W."/>
            <person name="Maes P."/>
        </authorList>
    </citation>
    <scope>NUCLEOTIDE SEQUENCE</scope>
    <source>
        <strain evidence="2">BE/Ninove/Mag/1/2019</strain>
    </source>
</reference>
<dbReference type="EMBL" id="OK623355">
    <property type="protein sequence ID" value="UQM99532.1"/>
    <property type="molecule type" value="Viral_cRNA"/>
</dbReference>
<evidence type="ECO:0000313" key="3">
    <source>
        <dbReference type="Proteomes" id="UP001246087"/>
    </source>
</evidence>
<evidence type="ECO:0000256" key="1">
    <source>
        <dbReference type="SAM" id="MobiDB-lite"/>
    </source>
</evidence>
<name>A0AAE9KYX7_9MONO</name>
<accession>A0AAE9KYX7</accession>
<feature type="region of interest" description="Disordered" evidence="1">
    <location>
        <begin position="39"/>
        <end position="60"/>
    </location>
</feature>
<organism evidence="2 3">
    <name type="scientific">Ninove microtus virus</name>
    <dbReference type="NCBI Taxonomy" id="2940990"/>
    <lineage>
        <taxon>Viruses</taxon>
        <taxon>Riboviria</taxon>
        <taxon>Orthornavirae</taxon>
        <taxon>Negarnaviricota</taxon>
        <taxon>Haploviricotina</taxon>
        <taxon>Monjiviricetes</taxon>
        <taxon>Mononegavirales</taxon>
        <taxon>Paramyxoviridae</taxon>
        <taxon>Orthoparamyxovirinae</taxon>
        <taxon>Jeilongvirus</taxon>
        <taxon>Jeilongvirus microti</taxon>
    </lineage>
</organism>
<protein>
    <submittedName>
        <fullName evidence="2">Accessory protein</fullName>
    </submittedName>
</protein>
<dbReference type="Proteomes" id="UP001246087">
    <property type="component" value="Segment"/>
</dbReference>
<sequence>MESRLSSLYNRLRRTLRKRTAEVPYKNQRQGIESKLGKELQESMTIREESQTMKREVERESRKRRAKEIIKWLDDLEEERGGPRSRSKAAPKLVIGKMGMVRILLLAIQLSGDLPILDFQELERREILDPVEIQNMREALVMIQSAMKTFESC</sequence>
<evidence type="ECO:0000313" key="2">
    <source>
        <dbReference type="EMBL" id="UQM99532.1"/>
    </source>
</evidence>
<gene>
    <name evidence="2" type="primary">P/V/C</name>
</gene>
<keyword evidence="3" id="KW-1185">Reference proteome</keyword>
<dbReference type="InterPro" id="IPR031812">
    <property type="entry name" value="C_Hendra"/>
</dbReference>